<name>A0ABM6TAS7_9BACE</name>
<evidence type="ECO:0000256" key="1">
    <source>
        <dbReference type="SAM" id="Phobius"/>
    </source>
</evidence>
<evidence type="ECO:0000313" key="2">
    <source>
        <dbReference type="EMBL" id="AVM53994.1"/>
    </source>
</evidence>
<proteinExistence type="predicted"/>
<gene>
    <name evidence="2" type="ORF">C4H11_06375</name>
</gene>
<reference evidence="2 3" key="1">
    <citation type="submission" date="2018-02" db="EMBL/GenBank/DDBJ databases">
        <authorList>
            <person name="Holder M.E."/>
            <person name="Ajami N.J."/>
            <person name="Petrosino J.F."/>
        </authorList>
    </citation>
    <scope>NUCLEOTIDE SEQUENCE [LARGE SCALE GENOMIC DNA]</scope>
    <source>
        <strain evidence="2 3">ATCC 33285</strain>
    </source>
</reference>
<protein>
    <submittedName>
        <fullName evidence="2">Iron-regulated protein</fullName>
    </submittedName>
</protein>
<keyword evidence="3" id="KW-1185">Reference proteome</keyword>
<organism evidence="2 3">
    <name type="scientific">Bacteroides zoogleoformans</name>
    <dbReference type="NCBI Taxonomy" id="28119"/>
    <lineage>
        <taxon>Bacteria</taxon>
        <taxon>Pseudomonadati</taxon>
        <taxon>Bacteroidota</taxon>
        <taxon>Bacteroidia</taxon>
        <taxon>Bacteroidales</taxon>
        <taxon>Bacteroidaceae</taxon>
        <taxon>Bacteroides</taxon>
    </lineage>
</organism>
<sequence length="513" mass="57940">MTKGKKRILTWRGYHKWVGLVLAVFTLLFCVSGIILNHRRLFRQCEVSRSWLPESYRFRNYNNGILKGTLALDDSTVLAYGYAGIWRTDRDFSDFEDFNAGLPEGVDGRTIRNVVKTAEGTIWCAALYDLYRYDGVRWVKQELPGNEERLSDVTLSKDSCRVVALTRSSVYTVSASKEQGGATCTAERHQLRSPDGYTPRVTLFKTVWMLHSGELFGIAGKLVVDFVAVVLAALCLTGILLFVLPYAMRRHKRWMQGKLRKWEGNALKWNLRWHNRLGAYLLLLTLLLTVTGMCLRPPLMIPLVLTKTAPLPGTVQDQDNVWHDKLRAIRWDQAEDGWLISTTEGFIRVDESFRQSPVLLPAKGSPAVSPMGVTVFQAADAQTWLVGSFSGMFRWRPASGEVVDFFSGEPVKSRMGRPVSSNLVSGYTGDLRAARHVVFNYAQGASGLPPMPQLLKKQPMSLWNFALELHVGRCYTPFLGPFSELFVFLSGLLISLVIVSGYIVYRRRKKKNK</sequence>
<feature type="transmembrane region" description="Helical" evidence="1">
    <location>
        <begin position="485"/>
        <end position="505"/>
    </location>
</feature>
<keyword evidence="1" id="KW-0812">Transmembrane</keyword>
<dbReference type="Proteomes" id="UP000238304">
    <property type="component" value="Chromosome"/>
</dbReference>
<dbReference type="PANTHER" id="PTHR34219">
    <property type="entry name" value="IRON-REGULATED INNER MEMBRANE PROTEIN-RELATED"/>
    <property type="match status" value="1"/>
</dbReference>
<keyword evidence="1" id="KW-0472">Membrane</keyword>
<evidence type="ECO:0000313" key="3">
    <source>
        <dbReference type="Proteomes" id="UP000238304"/>
    </source>
</evidence>
<feature type="transmembrane region" description="Helical" evidence="1">
    <location>
        <begin position="226"/>
        <end position="248"/>
    </location>
</feature>
<feature type="transmembrane region" description="Helical" evidence="1">
    <location>
        <begin position="277"/>
        <end position="299"/>
    </location>
</feature>
<dbReference type="PANTHER" id="PTHR34219:SF3">
    <property type="entry name" value="BLL7967 PROTEIN"/>
    <property type="match status" value="1"/>
</dbReference>
<accession>A0ABM6TAS7</accession>
<dbReference type="InterPro" id="IPR005625">
    <property type="entry name" value="PepSY-ass_TM"/>
</dbReference>
<keyword evidence="1" id="KW-1133">Transmembrane helix</keyword>
<dbReference type="Pfam" id="PF03929">
    <property type="entry name" value="PepSY_TM"/>
    <property type="match status" value="2"/>
</dbReference>
<dbReference type="EMBL" id="CP027231">
    <property type="protein sequence ID" value="AVM53994.1"/>
    <property type="molecule type" value="Genomic_DNA"/>
</dbReference>